<dbReference type="KEGG" id="maj:MAA_06751"/>
<accession>E9F3A2</accession>
<evidence type="ECO:0008006" key="4">
    <source>
        <dbReference type="Google" id="ProtNLM"/>
    </source>
</evidence>
<gene>
    <name evidence="2" type="ORF">MAA_06751</name>
</gene>
<dbReference type="HOGENOM" id="CLU_624158_0_0_1"/>
<evidence type="ECO:0000313" key="3">
    <source>
        <dbReference type="Proteomes" id="UP000002498"/>
    </source>
</evidence>
<keyword evidence="3" id="KW-1185">Reference proteome</keyword>
<feature type="region of interest" description="Disordered" evidence="1">
    <location>
        <begin position="432"/>
        <end position="451"/>
    </location>
</feature>
<dbReference type="OrthoDB" id="4941169at2759"/>
<evidence type="ECO:0000313" key="2">
    <source>
        <dbReference type="EMBL" id="EFY97968.2"/>
    </source>
</evidence>
<protein>
    <recommendedName>
        <fullName evidence="4">C2H2-type domain-containing protein</fullName>
    </recommendedName>
</protein>
<dbReference type="Proteomes" id="UP000002498">
    <property type="component" value="Unassembled WGS sequence"/>
</dbReference>
<name>E9F3A2_METRA</name>
<evidence type="ECO:0000256" key="1">
    <source>
        <dbReference type="SAM" id="MobiDB-lite"/>
    </source>
</evidence>
<reference evidence="2 3" key="1">
    <citation type="journal article" date="2011" name="PLoS Genet.">
        <title>Genome sequencing and comparative transcriptomics of the model entomopathogenic fungi Metarhizium anisopliae and M. acridum.</title>
        <authorList>
            <person name="Gao Q."/>
            <person name="Jin K."/>
            <person name="Ying S.H."/>
            <person name="Zhang Y."/>
            <person name="Xiao G."/>
            <person name="Shang Y."/>
            <person name="Duan Z."/>
            <person name="Hu X."/>
            <person name="Xie X.Q."/>
            <person name="Zhou G."/>
            <person name="Peng G."/>
            <person name="Luo Z."/>
            <person name="Huang W."/>
            <person name="Wang B."/>
            <person name="Fang W."/>
            <person name="Wang S."/>
            <person name="Zhong Y."/>
            <person name="Ma L.J."/>
            <person name="St Leger R.J."/>
            <person name="Zhao G.P."/>
            <person name="Pei Y."/>
            <person name="Feng M.G."/>
            <person name="Xia Y."/>
            <person name="Wang C."/>
        </authorList>
    </citation>
    <scope>NUCLEOTIDE SEQUENCE [LARGE SCALE GENOMIC DNA]</scope>
    <source>
        <strain evidence="3">ARSEF 23 / ATCC MYA-3075</strain>
    </source>
</reference>
<proteinExistence type="predicted"/>
<dbReference type="RefSeq" id="XP_007822940.2">
    <property type="nucleotide sequence ID" value="XM_007824749.2"/>
</dbReference>
<reference evidence="2 3" key="2">
    <citation type="journal article" date="2014" name="Proc. Natl. Acad. Sci. U.S.A.">
        <title>Trajectory and genomic determinants of fungal-pathogen speciation and host adaptation.</title>
        <authorList>
            <person name="Hu X."/>
            <person name="Xiao G."/>
            <person name="Zheng P."/>
            <person name="Shang Y."/>
            <person name="Su Y."/>
            <person name="Zhang X."/>
            <person name="Liu X."/>
            <person name="Zhan S."/>
            <person name="St Leger R.J."/>
            <person name="Wang C."/>
        </authorList>
    </citation>
    <scope>GENOME REANNOTATION</scope>
    <source>
        <strain evidence="3">ARSEF 23 / ATCC MYA-3075</strain>
    </source>
</reference>
<dbReference type="PANTHER" id="PTHR35391">
    <property type="entry name" value="C2H2-TYPE DOMAIN-CONTAINING PROTEIN-RELATED"/>
    <property type="match status" value="1"/>
</dbReference>
<dbReference type="AlphaFoldDB" id="E9F3A2"/>
<organism evidence="2 3">
    <name type="scientific">Metarhizium robertsii (strain ARSEF 23 / ATCC MYA-3075)</name>
    <name type="common">Metarhizium anisopliae (strain ARSEF 23)</name>
    <dbReference type="NCBI Taxonomy" id="655844"/>
    <lineage>
        <taxon>Eukaryota</taxon>
        <taxon>Fungi</taxon>
        <taxon>Dikarya</taxon>
        <taxon>Ascomycota</taxon>
        <taxon>Pezizomycotina</taxon>
        <taxon>Sordariomycetes</taxon>
        <taxon>Hypocreomycetidae</taxon>
        <taxon>Hypocreales</taxon>
        <taxon>Clavicipitaceae</taxon>
        <taxon>Metarhizium</taxon>
    </lineage>
</organism>
<dbReference type="PANTHER" id="PTHR35391:SF5">
    <property type="entry name" value="DUF6590 DOMAIN-CONTAINING PROTEIN"/>
    <property type="match status" value="1"/>
</dbReference>
<dbReference type="GeneID" id="19261037"/>
<dbReference type="EMBL" id="ADNJ02000011">
    <property type="protein sequence ID" value="EFY97968.2"/>
    <property type="molecule type" value="Genomic_DNA"/>
</dbReference>
<sequence length="473" mass="54580">MADAYTQNGELAISKAQDIYLQAEKCRLLFSTYLKMFQLPTPYRWHVLNNECRFLTWARTLGVFDHKSIRLDRRLRFSHDFKELFMLMLSVLEEGLEQTLLRHPPINTVVENDAAMFAITGAISRLERLVPMIQIHESPVAREALLIRRRIAREWGDKYAPYVSQLIQRLFPGAEPTLRAQLTLSILYRRGRLIHHLLTSDRLQYEMGTENANPGASRSQQQGITGGIFSYPPVCPDPPEPAHGESDVQCPYCLDNIIFPLWETKEEKRARWLSHLKADLQPYVCLSAECRHFLMYFSTVEEWKGHMESHDADWFQNIHSTRWSCPFCNDSSTCFLTKGDLEDHLIHDEATSHPGRACWNTLTVERSVVPKRRNRDCCPLCNEELTTDTPSERPHRLYTHIIDHLDELAWVSIYWWNVESYKRIGVSVNSTDSVDVQGGNPQHRCSGAGRSQGQCMKRKLNFETKAASQANSS</sequence>
<comment type="caution">
    <text evidence="2">The sequence shown here is derived from an EMBL/GenBank/DDBJ whole genome shotgun (WGS) entry which is preliminary data.</text>
</comment>